<sequence length="489" mass="57604">MATADIKIHDNFTLEIKLRLTPFRKQKETSFSMNSWIFLPKSIDINEYSFSKRDFYKNLKSNIRLITPIFNLHEIVDFENSPLQYLAKSFDTVAHNPTKSFILDYKYNIRMFLAILKSSLRNEIIFIKKSNNQEERDFLIDRYYNSVNTIFEHYRNLKNILTVHSVTIHILKPFYFGDEFMSNLVEKQNYKLLQTLVVGQEKDDLAAQKIKNLISKELEYKKAVKYAVFEKNKSKQNRDLLSRLGFLKKFAESELYLTTLKERDGVFIEQISMSIAAGISMIFATAIAFGFQQKFGNLTMPFFVALVVSYILKDRIKEFARYYLVHKLSNKFFDQKININMDDKVIGTEKESFDYIDPKKIPEMVMRLRKENPVSEDINTLRNDNLILYRKMITLNREKLDELSFYAIPGINEIIRLNISSFVFKMDNAYLPIFVPTENNAYEVIQAEKVYFLDMVLQLNKNEVTTYAYYRITLNRVGILSVEKIASIK</sequence>
<evidence type="ECO:0000256" key="1">
    <source>
        <dbReference type="SAM" id="Phobius"/>
    </source>
</evidence>
<dbReference type="RefSeq" id="WP_039349412.1">
    <property type="nucleotide sequence ID" value="NZ_FOLA01000003.1"/>
</dbReference>
<feature type="transmembrane region" description="Helical" evidence="1">
    <location>
        <begin position="271"/>
        <end position="289"/>
    </location>
</feature>
<proteinExistence type="predicted"/>
<keyword evidence="1" id="KW-0812">Transmembrane</keyword>
<dbReference type="EMBL" id="JSYL01000002">
    <property type="protein sequence ID" value="KIA89862.1"/>
    <property type="molecule type" value="Genomic_DNA"/>
</dbReference>
<name>A0A0C1F9N5_9FLAO</name>
<keyword evidence="1" id="KW-0472">Membrane</keyword>
<evidence type="ECO:0000313" key="3">
    <source>
        <dbReference type="Proteomes" id="UP000031473"/>
    </source>
</evidence>
<dbReference type="OrthoDB" id="366465at2"/>
<accession>A0A0C1F9N5</accession>
<gene>
    <name evidence="2" type="ORF">OA86_04370</name>
</gene>
<reference evidence="2 3" key="1">
    <citation type="submission" date="2014-10" db="EMBL/GenBank/DDBJ databases">
        <title>Kaistella jeonii genome.</title>
        <authorList>
            <person name="Clayton J.T."/>
            <person name="Newman J.D."/>
        </authorList>
    </citation>
    <scope>NUCLEOTIDE SEQUENCE [LARGE SCALE GENOMIC DNA]</scope>
    <source>
        <strain evidence="2 3">DSM 17048</strain>
    </source>
</reference>
<protein>
    <submittedName>
        <fullName evidence="2">Uncharacterized protein</fullName>
    </submittedName>
</protein>
<keyword evidence="1" id="KW-1133">Transmembrane helix</keyword>
<evidence type="ECO:0000313" key="2">
    <source>
        <dbReference type="EMBL" id="KIA89862.1"/>
    </source>
</evidence>
<organism evidence="2 3">
    <name type="scientific">Kaistella jeonii</name>
    <dbReference type="NCBI Taxonomy" id="266749"/>
    <lineage>
        <taxon>Bacteria</taxon>
        <taxon>Pseudomonadati</taxon>
        <taxon>Bacteroidota</taxon>
        <taxon>Flavobacteriia</taxon>
        <taxon>Flavobacteriales</taxon>
        <taxon>Weeksellaceae</taxon>
        <taxon>Chryseobacterium group</taxon>
        <taxon>Kaistella</taxon>
    </lineage>
</organism>
<keyword evidence="3" id="KW-1185">Reference proteome</keyword>
<comment type="caution">
    <text evidence="2">The sequence shown here is derived from an EMBL/GenBank/DDBJ whole genome shotgun (WGS) entry which is preliminary data.</text>
</comment>
<dbReference type="STRING" id="266749.SAMN05421876_10311"/>
<dbReference type="Proteomes" id="UP000031473">
    <property type="component" value="Unassembled WGS sequence"/>
</dbReference>
<feature type="transmembrane region" description="Helical" evidence="1">
    <location>
        <begin position="295"/>
        <end position="312"/>
    </location>
</feature>
<dbReference type="AlphaFoldDB" id="A0A0C1F9N5"/>